<keyword evidence="13" id="KW-0732">Signal</keyword>
<dbReference type="PROSITE" id="PS00080">
    <property type="entry name" value="MULTICOPPER_OXIDASE2"/>
    <property type="match status" value="1"/>
</dbReference>
<dbReference type="AlphaFoldDB" id="A0A9R0K4Q2"/>
<dbReference type="Gene3D" id="2.60.40.420">
    <property type="entry name" value="Cupredoxins - blue copper proteins"/>
    <property type="match status" value="3"/>
</dbReference>
<keyword evidence="11" id="KW-0325">Glycoprotein</keyword>
<dbReference type="FunFam" id="2.60.40.420:FF:000049">
    <property type="entry name" value="Laccase"/>
    <property type="match status" value="1"/>
</dbReference>
<dbReference type="GO" id="GO:0052716">
    <property type="term" value="F:hydroquinone:oxygen oxidoreductase activity"/>
    <property type="evidence" value="ECO:0007669"/>
    <property type="project" value="UniProtKB-EC"/>
</dbReference>
<dbReference type="InterPro" id="IPR017761">
    <property type="entry name" value="Laccase"/>
</dbReference>
<name>A0A9R0K4Q2_SPIOL</name>
<dbReference type="GeneID" id="110797594"/>
<dbReference type="PROSITE" id="PS00079">
    <property type="entry name" value="MULTICOPPER_OXIDASE1"/>
    <property type="match status" value="1"/>
</dbReference>
<dbReference type="Pfam" id="PF07732">
    <property type="entry name" value="Cu-oxidase_3"/>
    <property type="match status" value="1"/>
</dbReference>
<dbReference type="GO" id="GO:0046274">
    <property type="term" value="P:lignin catabolic process"/>
    <property type="evidence" value="ECO:0007669"/>
    <property type="project" value="UniProtKB-KW"/>
</dbReference>
<dbReference type="Pfam" id="PF00394">
    <property type="entry name" value="Cu-oxidase"/>
    <property type="match status" value="1"/>
</dbReference>
<dbReference type="CDD" id="cd13849">
    <property type="entry name" value="CuRO_1_LCC_plant"/>
    <property type="match status" value="1"/>
</dbReference>
<feature type="signal peptide" evidence="13">
    <location>
        <begin position="1"/>
        <end position="25"/>
    </location>
</feature>
<dbReference type="Proteomes" id="UP000813463">
    <property type="component" value="Chromosome 4"/>
</dbReference>
<evidence type="ECO:0000256" key="11">
    <source>
        <dbReference type="ARBA" id="ARBA00023180"/>
    </source>
</evidence>
<dbReference type="PANTHER" id="PTHR11709">
    <property type="entry name" value="MULTI-COPPER OXIDASE"/>
    <property type="match status" value="1"/>
</dbReference>
<evidence type="ECO:0000256" key="13">
    <source>
        <dbReference type="RuleBase" id="RU361119"/>
    </source>
</evidence>
<evidence type="ECO:0000256" key="6">
    <source>
        <dbReference type="ARBA" id="ARBA00022525"/>
    </source>
</evidence>
<feature type="domain" description="Plastocyanin-like" evidence="15">
    <location>
        <begin position="417"/>
        <end position="551"/>
    </location>
</feature>
<dbReference type="GO" id="GO:0048046">
    <property type="term" value="C:apoplast"/>
    <property type="evidence" value="ECO:0007669"/>
    <property type="project" value="UniProtKB-SubCell"/>
</dbReference>
<keyword evidence="6 13" id="KW-0964">Secreted</keyword>
<dbReference type="CDD" id="cd13875">
    <property type="entry name" value="CuRO_2_LCC_plant"/>
    <property type="match status" value="1"/>
</dbReference>
<evidence type="ECO:0000259" key="14">
    <source>
        <dbReference type="Pfam" id="PF00394"/>
    </source>
</evidence>
<evidence type="ECO:0000313" key="17">
    <source>
        <dbReference type="Proteomes" id="UP000813463"/>
    </source>
</evidence>
<dbReference type="InterPro" id="IPR011707">
    <property type="entry name" value="Cu-oxidase-like_N"/>
</dbReference>
<organism evidence="17 18">
    <name type="scientific">Spinacia oleracea</name>
    <name type="common">Spinach</name>
    <dbReference type="NCBI Taxonomy" id="3562"/>
    <lineage>
        <taxon>Eukaryota</taxon>
        <taxon>Viridiplantae</taxon>
        <taxon>Streptophyta</taxon>
        <taxon>Embryophyta</taxon>
        <taxon>Tracheophyta</taxon>
        <taxon>Spermatophyta</taxon>
        <taxon>Magnoliopsida</taxon>
        <taxon>eudicotyledons</taxon>
        <taxon>Gunneridae</taxon>
        <taxon>Pentapetalae</taxon>
        <taxon>Caryophyllales</taxon>
        <taxon>Chenopodiaceae</taxon>
        <taxon>Chenopodioideae</taxon>
        <taxon>Anserineae</taxon>
        <taxon>Spinacia</taxon>
    </lineage>
</organism>
<dbReference type="RefSeq" id="XP_021858400.1">
    <property type="nucleotide sequence ID" value="XM_022002708.2"/>
</dbReference>
<keyword evidence="12 13" id="KW-0439">Lignin degradation</keyword>
<feature type="chain" id="PRO_5040544069" description="Laccase" evidence="13">
    <location>
        <begin position="26"/>
        <end position="568"/>
    </location>
</feature>
<dbReference type="InterPro" id="IPR034289">
    <property type="entry name" value="CuRO_3_LCC"/>
</dbReference>
<dbReference type="PANTHER" id="PTHR11709:SF443">
    <property type="entry name" value="LACCASE-15"/>
    <property type="match status" value="1"/>
</dbReference>
<evidence type="ECO:0000259" key="15">
    <source>
        <dbReference type="Pfam" id="PF07731"/>
    </source>
</evidence>
<dbReference type="InterPro" id="IPR045087">
    <property type="entry name" value="Cu-oxidase_fam"/>
</dbReference>
<dbReference type="InterPro" id="IPR011706">
    <property type="entry name" value="Cu-oxidase_C"/>
</dbReference>
<dbReference type="InterPro" id="IPR034285">
    <property type="entry name" value="CuRO_2_LCC"/>
</dbReference>
<comment type="similarity">
    <text evidence="3 13">Belongs to the multicopper oxidase family.</text>
</comment>
<dbReference type="GO" id="GO:0016491">
    <property type="term" value="F:oxidoreductase activity"/>
    <property type="evidence" value="ECO:0000318"/>
    <property type="project" value="GO_Central"/>
</dbReference>
<keyword evidence="10 13" id="KW-0186">Copper</keyword>
<accession>A0A9R0K4Q2</accession>
<keyword evidence="9 13" id="KW-0560">Oxidoreductase</keyword>
<keyword evidence="7 13" id="KW-0479">Metal-binding</keyword>
<comment type="function">
    <text evidence="13">Lignin degradation and detoxification of lignin-derived products.</text>
</comment>
<evidence type="ECO:0000256" key="7">
    <source>
        <dbReference type="ARBA" id="ARBA00022723"/>
    </source>
</evidence>
<gene>
    <name evidence="18" type="primary">LOC110797594</name>
</gene>
<feature type="domain" description="Plastocyanin-like" evidence="16">
    <location>
        <begin position="34"/>
        <end position="145"/>
    </location>
</feature>
<dbReference type="EC" id="1.10.3.2" evidence="4 13"/>
<proteinExistence type="inferred from homology"/>
<evidence type="ECO:0000256" key="3">
    <source>
        <dbReference type="ARBA" id="ARBA00010609"/>
    </source>
</evidence>
<keyword evidence="5 13" id="KW-0052">Apoplast</keyword>
<evidence type="ECO:0000256" key="5">
    <source>
        <dbReference type="ARBA" id="ARBA00022523"/>
    </source>
</evidence>
<evidence type="ECO:0000256" key="2">
    <source>
        <dbReference type="ARBA" id="ARBA00004271"/>
    </source>
</evidence>
<reference evidence="17" key="1">
    <citation type="journal article" date="2021" name="Nat. Commun.">
        <title>Genomic analyses provide insights into spinach domestication and the genetic basis of agronomic traits.</title>
        <authorList>
            <person name="Cai X."/>
            <person name="Sun X."/>
            <person name="Xu C."/>
            <person name="Sun H."/>
            <person name="Wang X."/>
            <person name="Ge C."/>
            <person name="Zhang Z."/>
            <person name="Wang Q."/>
            <person name="Fei Z."/>
            <person name="Jiao C."/>
            <person name="Wang Q."/>
        </authorList>
    </citation>
    <scope>NUCLEOTIDE SEQUENCE [LARGE SCALE GENOMIC DNA]</scope>
    <source>
        <strain evidence="17">cv. Varoflay</strain>
    </source>
</reference>
<reference evidence="18" key="2">
    <citation type="submission" date="2025-08" db="UniProtKB">
        <authorList>
            <consortium name="RefSeq"/>
        </authorList>
    </citation>
    <scope>IDENTIFICATION</scope>
    <source>
        <tissue evidence="18">Leaf</tissue>
    </source>
</reference>
<dbReference type="Pfam" id="PF07731">
    <property type="entry name" value="Cu-oxidase_2"/>
    <property type="match status" value="1"/>
</dbReference>
<evidence type="ECO:0000256" key="9">
    <source>
        <dbReference type="ARBA" id="ARBA00023002"/>
    </source>
</evidence>
<evidence type="ECO:0000256" key="1">
    <source>
        <dbReference type="ARBA" id="ARBA00000349"/>
    </source>
</evidence>
<comment type="subcellular location">
    <subcellularLocation>
        <location evidence="2 13">Secreted</location>
        <location evidence="2 13">Extracellular space</location>
        <location evidence="2 13">Apoplast</location>
    </subcellularLocation>
</comment>
<evidence type="ECO:0000256" key="4">
    <source>
        <dbReference type="ARBA" id="ARBA00012297"/>
    </source>
</evidence>
<dbReference type="GO" id="GO:0005507">
    <property type="term" value="F:copper ion binding"/>
    <property type="evidence" value="ECO:0007669"/>
    <property type="project" value="InterPro"/>
</dbReference>
<evidence type="ECO:0000313" key="18">
    <source>
        <dbReference type="RefSeq" id="XP_021858400.1"/>
    </source>
</evidence>
<comment type="cofactor">
    <cofactor evidence="13">
        <name>Cu cation</name>
        <dbReference type="ChEBI" id="CHEBI:23378"/>
    </cofactor>
    <text evidence="13">Binds 4 Cu cations per monomer.</text>
</comment>
<protein>
    <recommendedName>
        <fullName evidence="4 13">Laccase</fullName>
        <ecNumber evidence="4 13">1.10.3.2</ecNumber>
    </recommendedName>
    <alternativeName>
        <fullName evidence="13">Benzenediol:oxygen oxidoreductase</fullName>
    </alternativeName>
    <alternativeName>
        <fullName evidence="13">Diphenol oxidase</fullName>
    </alternativeName>
    <alternativeName>
        <fullName evidence="13">Urishiol oxidase</fullName>
    </alternativeName>
</protein>
<dbReference type="CDD" id="cd13897">
    <property type="entry name" value="CuRO_3_LCC_plant"/>
    <property type="match status" value="1"/>
</dbReference>
<keyword evidence="8 13" id="KW-0677">Repeat</keyword>
<dbReference type="InterPro" id="IPR033138">
    <property type="entry name" value="Cu_oxidase_CS"/>
</dbReference>
<dbReference type="NCBIfam" id="TIGR03389">
    <property type="entry name" value="laccase"/>
    <property type="match status" value="1"/>
</dbReference>
<evidence type="ECO:0000256" key="10">
    <source>
        <dbReference type="ARBA" id="ARBA00023008"/>
    </source>
</evidence>
<dbReference type="InterPro" id="IPR034288">
    <property type="entry name" value="CuRO_1_LCC"/>
</dbReference>
<evidence type="ECO:0000256" key="12">
    <source>
        <dbReference type="ARBA" id="ARBA00023185"/>
    </source>
</evidence>
<dbReference type="OrthoDB" id="2121828at2759"/>
<dbReference type="KEGG" id="soe:110797594"/>
<dbReference type="SUPFAM" id="SSF49503">
    <property type="entry name" value="Cupredoxins"/>
    <property type="match status" value="3"/>
</dbReference>
<dbReference type="InterPro" id="IPR001117">
    <property type="entry name" value="Cu-oxidase_2nd"/>
</dbReference>
<feature type="domain" description="Plastocyanin-like" evidence="14">
    <location>
        <begin position="160"/>
        <end position="308"/>
    </location>
</feature>
<sequence length="568" mass="64293">MKFSIIFQLLLSSLLFFHNCHQCQATKRYRFELREAKYRRLCRSKKILTVNGKFPGPTISAHRGDTVIVDVINNGNYNVTIHWHGAPMNRYPWTDGPEYITQCPIPPGGKFKQRIILGDEEGTIWWHAHSNWTRATVHGAFIIYPTLGTIYPFPKPHAQLPIILGEWWKVDIQTLYYATVRTGGDPNVSDSFLINGQPGDLYPCSKQDTFKLKVVQGKTYLLRIINAVMQNLMFFGVANHKLTVVGSDGSYTKPFTSNYIAISPGQTIDVLLEANQTPKRYYMAARVYERTLSVSIDNTTTTAIIQYDSLDDSTPPLLPILPNSSDLNASIRFTNSLRSLASKDHPVKVPLKITKRLFYTLSINTLVCQEEDGNTCQGPNNTRLAASVNNISFVNPNISILEAYYHNMINGNFMTNFPDKPPKMFNYTAPFLPIKLELPKRGTKVKVLDYNETVELTFQGTSVVDGADHPMHLHGYSFYVVGSGLGNFDKDKDPFNYNLVDPPFQNTIAVPYKGWTTIRFRANNPGVWFMHCHVDRHLTWGMETVFIVTNGKTPESRILPPPPDMPPC</sequence>
<comment type="catalytic activity">
    <reaction evidence="1 13">
        <text>4 hydroquinone + O2 = 4 benzosemiquinone + 2 H2O</text>
        <dbReference type="Rhea" id="RHEA:11276"/>
        <dbReference type="ChEBI" id="CHEBI:15377"/>
        <dbReference type="ChEBI" id="CHEBI:15379"/>
        <dbReference type="ChEBI" id="CHEBI:17594"/>
        <dbReference type="ChEBI" id="CHEBI:17977"/>
        <dbReference type="EC" id="1.10.3.2"/>
    </reaction>
</comment>
<evidence type="ECO:0000256" key="8">
    <source>
        <dbReference type="ARBA" id="ARBA00022737"/>
    </source>
</evidence>
<dbReference type="InterPro" id="IPR002355">
    <property type="entry name" value="Cu_oxidase_Cu_BS"/>
</dbReference>
<dbReference type="InterPro" id="IPR008972">
    <property type="entry name" value="Cupredoxin"/>
</dbReference>
<keyword evidence="17" id="KW-1185">Reference proteome</keyword>
<evidence type="ECO:0000259" key="16">
    <source>
        <dbReference type="Pfam" id="PF07732"/>
    </source>
</evidence>